<dbReference type="FunFam" id="1.10.268.10:FF:000001">
    <property type="entry name" value="DNA gyrase subunit A"/>
    <property type="match status" value="1"/>
</dbReference>
<feature type="domain" description="Topo IIA-type catalytic" evidence="11">
    <location>
        <begin position="30"/>
        <end position="497"/>
    </location>
</feature>
<dbReference type="InterPro" id="IPR002205">
    <property type="entry name" value="Topo_IIA_dom_A"/>
</dbReference>
<dbReference type="PROSITE" id="PS52040">
    <property type="entry name" value="TOPO_IIA"/>
    <property type="match status" value="1"/>
</dbReference>
<gene>
    <name evidence="8" type="primary">gyrA</name>
    <name evidence="12" type="ORF">COS60_00985</name>
</gene>
<reference evidence="13" key="1">
    <citation type="submission" date="2017-09" db="EMBL/GenBank/DDBJ databases">
        <title>Depth-based differentiation of microbial function through sediment-hosted aquifers and enrichment of novel symbionts in the deep terrestrial subsurface.</title>
        <authorList>
            <person name="Probst A.J."/>
            <person name="Ladd B."/>
            <person name="Jarett J.K."/>
            <person name="Geller-Mcgrath D.E."/>
            <person name="Sieber C.M.K."/>
            <person name="Emerson J.B."/>
            <person name="Anantharaman K."/>
            <person name="Thomas B.C."/>
            <person name="Malmstrom R."/>
            <person name="Stieglmeier M."/>
            <person name="Klingl A."/>
            <person name="Woyke T."/>
            <person name="Ryan C.M."/>
            <person name="Banfield J.F."/>
        </authorList>
    </citation>
    <scope>NUCLEOTIDE SEQUENCE [LARGE SCALE GENOMIC DNA]</scope>
</reference>
<dbReference type="NCBIfam" id="NF004043">
    <property type="entry name" value="PRK05560.1"/>
    <property type="match status" value="1"/>
</dbReference>
<keyword evidence="6 8" id="KW-0238">DNA-binding</keyword>
<dbReference type="InterPro" id="IPR013760">
    <property type="entry name" value="Topo_IIA-like_dom_sf"/>
</dbReference>
<dbReference type="Proteomes" id="UP000231704">
    <property type="component" value="Unassembled WGS sequence"/>
</dbReference>
<evidence type="ECO:0000256" key="8">
    <source>
        <dbReference type="HAMAP-Rule" id="MF_01897"/>
    </source>
</evidence>
<dbReference type="GO" id="GO:0005524">
    <property type="term" value="F:ATP binding"/>
    <property type="evidence" value="ECO:0007669"/>
    <property type="project" value="UniProtKB-UniRule"/>
</dbReference>
<accession>A0A2M7B6S7</accession>
<evidence type="ECO:0000256" key="9">
    <source>
        <dbReference type="PROSITE-ProRule" id="PRU01384"/>
    </source>
</evidence>
<comment type="catalytic activity">
    <reaction evidence="1 8 9">
        <text>ATP-dependent breakage, passage and rejoining of double-stranded DNA.</text>
        <dbReference type="EC" id="5.6.2.2"/>
    </reaction>
</comment>
<dbReference type="AlphaFoldDB" id="A0A2M7B6S7"/>
<dbReference type="Pfam" id="PF00521">
    <property type="entry name" value="DNA_topoisoIV"/>
    <property type="match status" value="1"/>
</dbReference>
<dbReference type="EC" id="5.6.2.2" evidence="8"/>
<evidence type="ECO:0000259" key="11">
    <source>
        <dbReference type="PROSITE" id="PS52040"/>
    </source>
</evidence>
<dbReference type="PANTHER" id="PTHR43493">
    <property type="entry name" value="DNA GYRASE/TOPOISOMERASE SUBUNIT A"/>
    <property type="match status" value="1"/>
</dbReference>
<evidence type="ECO:0000256" key="10">
    <source>
        <dbReference type="SAM" id="Coils"/>
    </source>
</evidence>
<dbReference type="GO" id="GO:0006265">
    <property type="term" value="P:DNA topological change"/>
    <property type="evidence" value="ECO:0007669"/>
    <property type="project" value="UniProtKB-UniRule"/>
</dbReference>
<evidence type="ECO:0000256" key="1">
    <source>
        <dbReference type="ARBA" id="ARBA00000185"/>
    </source>
</evidence>
<protein>
    <recommendedName>
        <fullName evidence="8">DNA gyrase subunit A</fullName>
        <ecNumber evidence="8">5.6.2.2</ecNumber>
    </recommendedName>
</protein>
<sequence length="835" mass="93657">MSKIEKREITDELRESYLDYAMSVIVSRALPDVRDGLKPVQRRILWTMWEDGLSHGAKFRKSANVVGGVLGRYHPHGDSAVYDALARMAQDFSLRYLLIDGQGNWGSVDGDSPAAMRYTECRLSKIAEELLFDIEKETVDWQQNYDSSRQEPKVLPAKLPNLLLNGSMGIAVGMATNIPPHNLSEVVDSLIYLAGHPKTDTEELMQFVQGPDFPTGGIIYNKKSIIEAYISGRGPITCRAKAEIEERKEGQFNIVITEIPYQVNKAELIIKIAELVQEKKIEGIRDLRDESDREGMRIVIELKNDVTPQKILNQLYKHTDLQKDFHLNMIALVDNGIQPQLLSLKEVLEAHIEHRRLVVERRAKFDLNKAKERSHILEGLSKALSVIDQIISTIKKSKDREEAHQNLVKKFGFTDIQANAILEMRLQTLAALERQKIEDELKEKRKLINKLQLLLKSPEKILNVVKDELVELKRVYGDERRTKVVAGGLKEFKEEDLVPQEKVVITLSQSGYIKRVAPTVIRVQRRGGKGILGSEVSEEDFITHFISADTHDNILFFTDRGRAFQTKVYEIPAGSRTAKGKVIQNFLEIPPDEKISAIIAYATSDLPDRQAGKGQGTNGYLVMATKYGVIKKTSLEDFANVRRSGLIAINLQKPPTPKGRSSDRSVGNDKLKWVRLSSGKDEIILATTKGQAIRFKESQLRSMGRNASGVRAIRLKKDDFVAGLDIIKTSDKKQETRDKLLVVTENGFAKQTTLKKYKVQSRGGQGIKTAKITSKTGAIINAKIITDEKELLALSIKGQIIKTKISDIRTAGRATSGVRIMKLKEGDRVAGVVCL</sequence>
<dbReference type="InterPro" id="IPR006691">
    <property type="entry name" value="GyrA/parC_rep"/>
</dbReference>
<keyword evidence="3 8" id="KW-0547">Nucleotide-binding</keyword>
<dbReference type="InterPro" id="IPR005743">
    <property type="entry name" value="GyrA"/>
</dbReference>
<evidence type="ECO:0000256" key="3">
    <source>
        <dbReference type="ARBA" id="ARBA00022741"/>
    </source>
</evidence>
<dbReference type="HAMAP" id="MF_01897">
    <property type="entry name" value="GyrA"/>
    <property type="match status" value="1"/>
</dbReference>
<organism evidence="12 13">
    <name type="scientific">Candidatus Wolfebacteria bacterium CG03_land_8_20_14_0_80_39_317</name>
    <dbReference type="NCBI Taxonomy" id="1975068"/>
    <lineage>
        <taxon>Bacteria</taxon>
        <taxon>Candidatus Wolfeibacteriota</taxon>
    </lineage>
</organism>
<dbReference type="NCBIfam" id="TIGR01063">
    <property type="entry name" value="gyrA"/>
    <property type="match status" value="1"/>
</dbReference>
<evidence type="ECO:0000256" key="2">
    <source>
        <dbReference type="ARBA" id="ARBA00008263"/>
    </source>
</evidence>
<dbReference type="Pfam" id="PF03989">
    <property type="entry name" value="DNA_gyraseA_C"/>
    <property type="match status" value="6"/>
</dbReference>
<evidence type="ECO:0000256" key="5">
    <source>
        <dbReference type="ARBA" id="ARBA00023029"/>
    </source>
</evidence>
<dbReference type="Gene3D" id="2.120.10.90">
    <property type="entry name" value="DNA gyrase/topoisomerase IV, subunit A, C-terminal"/>
    <property type="match status" value="1"/>
</dbReference>
<dbReference type="InterPro" id="IPR035516">
    <property type="entry name" value="Gyrase/topoIV_suA_C"/>
</dbReference>
<evidence type="ECO:0000256" key="6">
    <source>
        <dbReference type="ARBA" id="ARBA00023125"/>
    </source>
</evidence>
<comment type="miscellaneous">
    <text evidence="8">Few gyrases are as efficient as E.coli at forming negative supercoils. Not all organisms have 2 type II topoisomerases; in organisms with a single type II topoisomerase this enzyme also has to decatenate newly replicated chromosomes.</text>
</comment>
<name>A0A2M7B6S7_9BACT</name>
<dbReference type="Gene3D" id="3.30.1360.40">
    <property type="match status" value="1"/>
</dbReference>
<comment type="subcellular location">
    <subcellularLocation>
        <location evidence="8">Cytoplasm</location>
    </subcellularLocation>
</comment>
<dbReference type="GO" id="GO:0009330">
    <property type="term" value="C:DNA topoisomerase type II (double strand cut, ATP-hydrolyzing) complex"/>
    <property type="evidence" value="ECO:0007669"/>
    <property type="project" value="TreeGrafter"/>
</dbReference>
<dbReference type="GO" id="GO:0003677">
    <property type="term" value="F:DNA binding"/>
    <property type="evidence" value="ECO:0007669"/>
    <property type="project" value="UniProtKB-UniRule"/>
</dbReference>
<feature type="short sequence motif" description="GyrA-box" evidence="8">
    <location>
        <begin position="524"/>
        <end position="530"/>
    </location>
</feature>
<evidence type="ECO:0000256" key="4">
    <source>
        <dbReference type="ARBA" id="ARBA00022840"/>
    </source>
</evidence>
<keyword evidence="4 8" id="KW-0067">ATP-binding</keyword>
<dbReference type="GO" id="GO:0005737">
    <property type="term" value="C:cytoplasm"/>
    <property type="evidence" value="ECO:0007669"/>
    <property type="project" value="UniProtKB-SubCell"/>
</dbReference>
<dbReference type="FunFam" id="3.90.199.10:FF:000001">
    <property type="entry name" value="DNA gyrase subunit A"/>
    <property type="match status" value="1"/>
</dbReference>
<dbReference type="GO" id="GO:0005694">
    <property type="term" value="C:chromosome"/>
    <property type="evidence" value="ECO:0007669"/>
    <property type="project" value="InterPro"/>
</dbReference>
<evidence type="ECO:0000313" key="12">
    <source>
        <dbReference type="EMBL" id="PIU98824.1"/>
    </source>
</evidence>
<dbReference type="InterPro" id="IPR013758">
    <property type="entry name" value="Topo_IIA_A/C_ab"/>
</dbReference>
<dbReference type="EMBL" id="PEVI01000027">
    <property type="protein sequence ID" value="PIU98824.1"/>
    <property type="molecule type" value="Genomic_DNA"/>
</dbReference>
<comment type="similarity">
    <text evidence="2 8">Belongs to the type II topoisomerase GyrA/ParC subunit family.</text>
</comment>
<proteinExistence type="inferred from homology"/>
<dbReference type="InterPro" id="IPR013757">
    <property type="entry name" value="Topo_IIA_A_a_sf"/>
</dbReference>
<dbReference type="CDD" id="cd00187">
    <property type="entry name" value="TOP4c"/>
    <property type="match status" value="1"/>
</dbReference>
<dbReference type="SUPFAM" id="SSF56719">
    <property type="entry name" value="Type II DNA topoisomerase"/>
    <property type="match status" value="1"/>
</dbReference>
<keyword evidence="8" id="KW-0963">Cytoplasm</keyword>
<dbReference type="SMART" id="SM00434">
    <property type="entry name" value="TOP4c"/>
    <property type="match status" value="1"/>
</dbReference>
<dbReference type="FunFam" id="3.30.1360.40:FF:000002">
    <property type="entry name" value="DNA gyrase subunit A"/>
    <property type="match status" value="1"/>
</dbReference>
<dbReference type="InterPro" id="IPR050220">
    <property type="entry name" value="Type_II_DNA_Topoisomerases"/>
</dbReference>
<dbReference type="GO" id="GO:0006261">
    <property type="term" value="P:DNA-templated DNA replication"/>
    <property type="evidence" value="ECO:0007669"/>
    <property type="project" value="UniProtKB-UniRule"/>
</dbReference>
<dbReference type="Gene3D" id="1.10.268.10">
    <property type="entry name" value="Topoisomerase, domain 3"/>
    <property type="match status" value="1"/>
</dbReference>
<dbReference type="PANTHER" id="PTHR43493:SF5">
    <property type="entry name" value="DNA GYRASE SUBUNIT A, CHLOROPLASTIC_MITOCHONDRIAL"/>
    <property type="match status" value="1"/>
</dbReference>
<evidence type="ECO:0000313" key="13">
    <source>
        <dbReference type="Proteomes" id="UP000231704"/>
    </source>
</evidence>
<comment type="caution">
    <text evidence="12">The sequence shown here is derived from an EMBL/GenBank/DDBJ whole genome shotgun (WGS) entry which is preliminary data.</text>
</comment>
<keyword evidence="10" id="KW-0175">Coiled coil</keyword>
<feature type="coiled-coil region" evidence="10">
    <location>
        <begin position="430"/>
        <end position="457"/>
    </location>
</feature>
<dbReference type="NCBIfam" id="NF004044">
    <property type="entry name" value="PRK05561.1"/>
    <property type="match status" value="1"/>
</dbReference>
<keyword evidence="5 8" id="KW-0799">Topoisomerase</keyword>
<comment type="subunit">
    <text evidence="8">Heterotetramer, composed of two GyrA and two GyrB chains. In the heterotetramer, GyrA contains the active site tyrosine that forms a transient covalent intermediate with DNA, while GyrB binds cofactors and catalyzes ATP hydrolysis.</text>
</comment>
<keyword evidence="7 8" id="KW-0413">Isomerase</keyword>
<dbReference type="GO" id="GO:0034335">
    <property type="term" value="F:DNA negative supercoiling activity"/>
    <property type="evidence" value="ECO:0007669"/>
    <property type="project" value="UniProtKB-ARBA"/>
</dbReference>
<dbReference type="SUPFAM" id="SSF101904">
    <property type="entry name" value="GyrA/ParC C-terminal domain-like"/>
    <property type="match status" value="1"/>
</dbReference>
<feature type="active site" description="O-(5'-phospho-DNA)-tyrosine intermediate" evidence="8 9">
    <location>
        <position position="118"/>
    </location>
</feature>
<comment type="function">
    <text evidence="8">A type II topoisomerase that negatively supercoils closed circular double-stranded (ds) DNA in an ATP-dependent manner to modulate DNA topology and maintain chromosomes in an underwound state. Negative supercoiling favors strand separation, and DNA replication, transcription, recombination and repair, all of which involve strand separation. Also able to catalyze the interconversion of other topological isomers of dsDNA rings, including catenanes and knotted rings. Type II topoisomerases break and join 2 DNA strands simultaneously in an ATP-dependent manner.</text>
</comment>
<dbReference type="Gene3D" id="3.90.199.10">
    <property type="entry name" value="Topoisomerase II, domain 5"/>
    <property type="match status" value="1"/>
</dbReference>
<evidence type="ECO:0000256" key="7">
    <source>
        <dbReference type="ARBA" id="ARBA00023235"/>
    </source>
</evidence>